<keyword evidence="5" id="KW-1185">Reference proteome</keyword>
<name>A0ABW6FGE1_9ACTN</name>
<protein>
    <submittedName>
        <fullName evidence="4">Peptidoglycan DD-metalloendopeptidase family protein</fullName>
    </submittedName>
</protein>
<feature type="signal peptide" evidence="2">
    <location>
        <begin position="1"/>
        <end position="22"/>
    </location>
</feature>
<sequence length="258" mass="26575">MLFLLTLVVVGASIGSSGTSYAAGARPLFQLPFPCTQQWTASTYSGHKPNTNSLDFMKVGGGSNGQPIVATYAGTVSFSGWNDGGGWMVELDHGSGWKSSYLHMIERPAVSTGASVARAQQIGRVGSTGDSGTPHLHYQQMQDGVTVRAQFNGQLVNVGVGASQTLTSNNCQPGGGQAVTAWADANVRSCASTTCAAVSRVYAGNSYPAHCWITGQQVTAEGVTNDKWVRLPLAAGGAGYVSGIYLKGDATGGVTTAC</sequence>
<evidence type="ECO:0000313" key="5">
    <source>
        <dbReference type="Proteomes" id="UP001598448"/>
    </source>
</evidence>
<dbReference type="EMBL" id="JBHXIJ010000017">
    <property type="protein sequence ID" value="MFD5098264.1"/>
    <property type="molecule type" value="Genomic_DNA"/>
</dbReference>
<accession>A0ABW6FGE1</accession>
<dbReference type="Gene3D" id="2.30.30.40">
    <property type="entry name" value="SH3 Domains"/>
    <property type="match status" value="1"/>
</dbReference>
<feature type="domain" description="M23ase beta-sheet core" evidence="3">
    <location>
        <begin position="63"/>
        <end position="147"/>
    </location>
</feature>
<evidence type="ECO:0000256" key="1">
    <source>
        <dbReference type="ARBA" id="ARBA00022729"/>
    </source>
</evidence>
<dbReference type="Proteomes" id="UP001598448">
    <property type="component" value="Unassembled WGS sequence"/>
</dbReference>
<keyword evidence="1 2" id="KW-0732">Signal</keyword>
<dbReference type="PANTHER" id="PTHR21666">
    <property type="entry name" value="PEPTIDASE-RELATED"/>
    <property type="match status" value="1"/>
</dbReference>
<dbReference type="InterPro" id="IPR050570">
    <property type="entry name" value="Cell_wall_metabolism_enzyme"/>
</dbReference>
<dbReference type="RefSeq" id="WP_386708903.1">
    <property type="nucleotide sequence ID" value="NZ_JBHXIJ010000017.1"/>
</dbReference>
<dbReference type="CDD" id="cd12797">
    <property type="entry name" value="M23_peptidase"/>
    <property type="match status" value="1"/>
</dbReference>
<dbReference type="SUPFAM" id="SSF51261">
    <property type="entry name" value="Duplicated hybrid motif"/>
    <property type="match status" value="1"/>
</dbReference>
<reference evidence="4 5" key="1">
    <citation type="submission" date="2024-09" db="EMBL/GenBank/DDBJ databases">
        <title>The Natural Products Discovery Center: Release of the First 8490 Sequenced Strains for Exploring Actinobacteria Biosynthetic Diversity.</title>
        <authorList>
            <person name="Kalkreuter E."/>
            <person name="Kautsar S.A."/>
            <person name="Yang D."/>
            <person name="Bader C.D."/>
            <person name="Teijaro C.N."/>
            <person name="Fluegel L."/>
            <person name="Davis C.M."/>
            <person name="Simpson J.R."/>
            <person name="Lauterbach L."/>
            <person name="Steele A.D."/>
            <person name="Gui C."/>
            <person name="Meng S."/>
            <person name="Li G."/>
            <person name="Viehrig K."/>
            <person name="Ye F."/>
            <person name="Su P."/>
            <person name="Kiefer A.F."/>
            <person name="Nichols A."/>
            <person name="Cepeda A.J."/>
            <person name="Yan W."/>
            <person name="Fan B."/>
            <person name="Jiang Y."/>
            <person name="Adhikari A."/>
            <person name="Zheng C.-J."/>
            <person name="Schuster L."/>
            <person name="Cowan T.M."/>
            <person name="Smanski M.J."/>
            <person name="Chevrette M.G."/>
            <person name="De Carvalho L.P.S."/>
            <person name="Shen B."/>
        </authorList>
    </citation>
    <scope>NUCLEOTIDE SEQUENCE [LARGE SCALE GENOMIC DNA]</scope>
    <source>
        <strain evidence="4 5">NPDC058348</strain>
    </source>
</reference>
<evidence type="ECO:0000259" key="3">
    <source>
        <dbReference type="Pfam" id="PF01551"/>
    </source>
</evidence>
<dbReference type="PANTHER" id="PTHR21666:SF289">
    <property type="entry name" value="L-ALA--D-GLU ENDOPEPTIDASE"/>
    <property type="match status" value="1"/>
</dbReference>
<evidence type="ECO:0000256" key="2">
    <source>
        <dbReference type="SAM" id="SignalP"/>
    </source>
</evidence>
<evidence type="ECO:0000313" key="4">
    <source>
        <dbReference type="EMBL" id="MFD5098264.1"/>
    </source>
</evidence>
<gene>
    <name evidence="4" type="ORF">ACFWJN_04665</name>
</gene>
<dbReference type="Pfam" id="PF01551">
    <property type="entry name" value="Peptidase_M23"/>
    <property type="match status" value="1"/>
</dbReference>
<dbReference type="InterPro" id="IPR016047">
    <property type="entry name" value="M23ase_b-sheet_dom"/>
</dbReference>
<comment type="caution">
    <text evidence="4">The sequence shown here is derived from an EMBL/GenBank/DDBJ whole genome shotgun (WGS) entry which is preliminary data.</text>
</comment>
<proteinExistence type="predicted"/>
<dbReference type="Gene3D" id="2.70.70.10">
    <property type="entry name" value="Glucose Permease (Domain IIA)"/>
    <property type="match status" value="1"/>
</dbReference>
<organism evidence="4 5">
    <name type="scientific">Streptomyces albidochromogenes</name>
    <dbReference type="NCBI Taxonomy" id="329524"/>
    <lineage>
        <taxon>Bacteria</taxon>
        <taxon>Bacillati</taxon>
        <taxon>Actinomycetota</taxon>
        <taxon>Actinomycetes</taxon>
        <taxon>Kitasatosporales</taxon>
        <taxon>Streptomycetaceae</taxon>
        <taxon>Streptomyces</taxon>
    </lineage>
</organism>
<feature type="chain" id="PRO_5046166244" evidence="2">
    <location>
        <begin position="23"/>
        <end position="258"/>
    </location>
</feature>
<dbReference type="InterPro" id="IPR011055">
    <property type="entry name" value="Dup_hybrid_motif"/>
</dbReference>